<reference evidence="3 4" key="1">
    <citation type="journal article" date="2019" name="Int. J. Syst. Evol. Microbiol.">
        <title>Capsulimonas corticalis gen. nov., sp. nov., an aerobic capsulated bacterium, of a novel bacterial order, Capsulimonadales ord. nov., of the class Armatimonadia of the phylum Armatimonadetes.</title>
        <authorList>
            <person name="Li J."/>
            <person name="Kudo C."/>
            <person name="Tonouchi A."/>
        </authorList>
    </citation>
    <scope>NUCLEOTIDE SEQUENCE [LARGE SCALE GENOMIC DNA]</scope>
    <source>
        <strain evidence="3 4">AX-7</strain>
    </source>
</reference>
<gene>
    <name evidence="3" type="ORF">CCAX7_16290</name>
</gene>
<dbReference type="OrthoDB" id="15218at2"/>
<dbReference type="AlphaFoldDB" id="A0A402CZ16"/>
<feature type="domain" description="SecDF P1 head subdomain" evidence="2">
    <location>
        <begin position="511"/>
        <end position="607"/>
    </location>
</feature>
<protein>
    <submittedName>
        <fullName evidence="3">Uncharacterized protein</fullName>
    </submittedName>
</protein>
<dbReference type="Gene3D" id="3.30.1360.200">
    <property type="match status" value="1"/>
</dbReference>
<name>A0A402CZ16_9BACT</name>
<dbReference type="KEGG" id="ccot:CCAX7_16290"/>
<evidence type="ECO:0000313" key="3">
    <source>
        <dbReference type="EMBL" id="BDI29578.1"/>
    </source>
</evidence>
<accession>A0A402CZ16</accession>
<dbReference type="EMBL" id="AP025739">
    <property type="protein sequence ID" value="BDI29578.1"/>
    <property type="molecule type" value="Genomic_DNA"/>
</dbReference>
<dbReference type="Proteomes" id="UP000287394">
    <property type="component" value="Chromosome"/>
</dbReference>
<sequence>MLAHERNGQVTAFIFHALPLLLFKSTLLLAAAMAVHRALRRASASTRHVVWAAAVAGVLVLPILSLTLPSWNVAVARRHATAPAVSVQAVRDSAPETATKRPPSPEAASSAVDQSSAPIAAASAAPEPVAVAPAARHGFSIPWALLITAVWMAGFALALGRIAMGMRRVNRAWRGSRPLDPETQEIADSARQAMRVRRRVAARQASEESGVVVPITWGALHPVVLLPPQSGNWSAECRRAALLHEFAHVRRGDWVTQTAARLAGALYWFHPMVWIAARQARETSELACDDCVLHAGVRPSDYAQRLLDVLRSLPEGANPRTVAIAMALPRETEGRIQAMLAPGVNRRQLGRKKLIAAAGAGLALLIPVSILRPMVRAQASPAASPESGEPPAQHRQERGILQFLYLKDVACPAAPQRPIRQTLELNADHSETVHFWDRRTKQAYPDAFTIQSKFQKVLEQGYERRAGATAFVIPQLTLPGVPSRPVYFTAEQQRKTRELIQEQAAWTRMIENSPIILTDSDVVNAKARMSSEIPASPSVNLIFTPEGVQKLAKFSAAHRREVLGIFLGDKAFSASVVNDVIQSNGIEMIGGFRDLAEAETVASRLNAPVATETISRNLYRSVSADGKEIIEMRSDTGGNVRVADGYQATLSNGRTVEIENVTRAIPEGGWWTMHGAWWLPDGSPAPAPASFSNPRYSRWPIASYGGLPPYAVNCSFGDPSGDSSQFTQVFGVSDDDPEKSLFRSNRAVSGAGGVYFFPRSAKSFSMRIGVSTTPWKTEAILPAGFTPDKIYHPASPPQPGRMDMDADVTLLFNDKPALAYFDAHGNWRVEYFLGRERALGNVARRIVAVDQSDRVIPLEVTAEAGHGADYCWLTFSKTSELRRYNPGVDLAQIKEFRLQTRPYEIVEFRNIQLQPLGGVISKPFTPQQIAIRNQQLAWAKRKDMTVHNMKLLGLALMEYIQDNDNTLPAMTSLAALRKDLAPYIAFQEKQIDLKTGTLNHAEGGDIFISPLSGKPYRPSAALSHASLVKIDDPHGALMLSDTPTPSVIDGNDWVCEAFADGHVKIRRVMKRT</sequence>
<dbReference type="Pfam" id="PF05569">
    <property type="entry name" value="Peptidase_M56"/>
    <property type="match status" value="1"/>
</dbReference>
<dbReference type="InterPro" id="IPR054384">
    <property type="entry name" value="SecDF_P1_head"/>
</dbReference>
<dbReference type="PANTHER" id="PTHR34978">
    <property type="entry name" value="POSSIBLE SENSOR-TRANSDUCER PROTEIN BLAR"/>
    <property type="match status" value="1"/>
</dbReference>
<evidence type="ECO:0000259" key="1">
    <source>
        <dbReference type="Pfam" id="PF05569"/>
    </source>
</evidence>
<dbReference type="PANTHER" id="PTHR34978:SF3">
    <property type="entry name" value="SLR0241 PROTEIN"/>
    <property type="match status" value="1"/>
</dbReference>
<evidence type="ECO:0000259" key="2">
    <source>
        <dbReference type="Pfam" id="PF22599"/>
    </source>
</evidence>
<dbReference type="Pfam" id="PF22599">
    <property type="entry name" value="SecDF_P1_head"/>
    <property type="match status" value="1"/>
</dbReference>
<organism evidence="3 4">
    <name type="scientific">Capsulimonas corticalis</name>
    <dbReference type="NCBI Taxonomy" id="2219043"/>
    <lineage>
        <taxon>Bacteria</taxon>
        <taxon>Bacillati</taxon>
        <taxon>Armatimonadota</taxon>
        <taxon>Armatimonadia</taxon>
        <taxon>Capsulimonadales</taxon>
        <taxon>Capsulimonadaceae</taxon>
        <taxon>Capsulimonas</taxon>
    </lineage>
</organism>
<feature type="domain" description="Peptidase M56" evidence="1">
    <location>
        <begin position="25"/>
        <end position="337"/>
    </location>
</feature>
<dbReference type="CDD" id="cd07341">
    <property type="entry name" value="M56_BlaR1_MecR1_like"/>
    <property type="match status" value="1"/>
</dbReference>
<dbReference type="InterPro" id="IPR008756">
    <property type="entry name" value="Peptidase_M56"/>
</dbReference>
<evidence type="ECO:0000313" key="4">
    <source>
        <dbReference type="Proteomes" id="UP000287394"/>
    </source>
</evidence>
<dbReference type="InterPro" id="IPR052173">
    <property type="entry name" value="Beta-lactam_resp_regulator"/>
</dbReference>
<proteinExistence type="predicted"/>
<keyword evidence="4" id="KW-1185">Reference proteome</keyword>